<organism evidence="3">
    <name type="scientific">Albugo laibachii Nc14</name>
    <dbReference type="NCBI Taxonomy" id="890382"/>
    <lineage>
        <taxon>Eukaryota</taxon>
        <taxon>Sar</taxon>
        <taxon>Stramenopiles</taxon>
        <taxon>Oomycota</taxon>
        <taxon>Peronosporomycetes</taxon>
        <taxon>Albuginales</taxon>
        <taxon>Albuginaceae</taxon>
        <taxon>Albugo</taxon>
    </lineage>
</organism>
<proteinExistence type="predicted"/>
<evidence type="ECO:0000313" key="3">
    <source>
        <dbReference type="EMBL" id="CCA21466.1"/>
    </source>
</evidence>
<reference evidence="3" key="1">
    <citation type="journal article" date="2011" name="PLoS Biol.">
        <title>Gene gain and loss during evolution of obligate parasitism in the white rust pathogen of Arabidopsis thaliana.</title>
        <authorList>
            <person name="Kemen E."/>
            <person name="Gardiner A."/>
            <person name="Schultz-Larsen T."/>
            <person name="Kemen A.C."/>
            <person name="Balmuth A.L."/>
            <person name="Robert-Seilaniantz A."/>
            <person name="Bailey K."/>
            <person name="Holub E."/>
            <person name="Studholme D.J."/>
            <person name="Maclean D."/>
            <person name="Jones J.D."/>
        </authorList>
    </citation>
    <scope>NUCLEOTIDE SEQUENCE</scope>
</reference>
<name>F0WJL7_9STRA</name>
<accession>F0WJL7</accession>
<dbReference type="HOGENOM" id="CLU_423599_0_0_1"/>
<dbReference type="AlphaFoldDB" id="F0WJL7"/>
<reference evidence="3" key="2">
    <citation type="submission" date="2011-02" db="EMBL/GenBank/DDBJ databases">
        <authorList>
            <person name="MacLean D."/>
        </authorList>
    </citation>
    <scope>NUCLEOTIDE SEQUENCE</scope>
</reference>
<gene>
    <name evidence="3" type="primary">AlNc14C123G6742</name>
    <name evidence="3" type="ORF">ALNC14_076090</name>
</gene>
<evidence type="ECO:0000256" key="2">
    <source>
        <dbReference type="SAM" id="MobiDB-lite"/>
    </source>
</evidence>
<dbReference type="EMBL" id="FR824168">
    <property type="protein sequence ID" value="CCA21466.1"/>
    <property type="molecule type" value="Genomic_DNA"/>
</dbReference>
<sequence>MSRSTCDDESVDWRVIEPSTELNIEELFDVEIDKILPISELRATEPTPCQNRAQNMSERHSPTFAFASNQELASTSIMIPVAIADSSGILHESGPHNGQVVHTANRVDYFSFRNEDHLLGNIEHRFTSFQNASLNNEFSEALASDALSPDDFIKRDSSLPQVHNESPCYVKGLGGEDHPSPWPPSSWTPTNIEPRHPLQDTAFYLEEIERMRRKMLQQDTNLQEMQNLDSDLRSRHGLLEQRYQQLSTETEEMQRSFERNAVEVRQKSDEISMLRDKVYHLQAGNESLQEDMQNANCLRDKVTKDYHQLVFELGKAQNELNALATKRNEHTSTLSKKCDELEDKIAALRQENQLLSTRLRNHDQESHASASQATALMDAQNKIKALKQRIFDLELASTTSSTTSYPFSARNKAVTPPKLRQAEDVYAKSDKLNGRYITTPMHHSYNDLDKLQDSSSFNHDSEGAMSYDAFKQPSRHYTSREWKPSIRSEVYSSHQVSPKYQGVRHEPTWSHQAPLLNPSSEYEQLRLQLAMRNHSHGVDRSPASLVRQSPTTIEDSTSMMQYHMLQKEPVERALLKLEMEKEGVTEKLSRLEQGGCRVITARKEKHQLQRRLRQLEVEIGRLCQDLSAVSIKANVARILPAGEDWTP</sequence>
<evidence type="ECO:0000256" key="1">
    <source>
        <dbReference type="SAM" id="Coils"/>
    </source>
</evidence>
<feature type="coiled-coil region" evidence="1">
    <location>
        <begin position="574"/>
        <end position="625"/>
    </location>
</feature>
<feature type="region of interest" description="Disordered" evidence="2">
    <location>
        <begin position="175"/>
        <end position="195"/>
    </location>
</feature>
<protein>
    <submittedName>
        <fullName evidence="3">AlNc14C123G6742 protein</fullName>
    </submittedName>
</protein>
<feature type="coiled-coil region" evidence="1">
    <location>
        <begin position="331"/>
        <end position="396"/>
    </location>
</feature>
<keyword evidence="1" id="KW-0175">Coiled coil</keyword>